<evidence type="ECO:0000313" key="2">
    <source>
        <dbReference type="EMBL" id="RVX38846.1"/>
    </source>
</evidence>
<name>A0A438LZ74_9ACTN</name>
<sequence>MSVADLVAPGGIAPVLDAVTVDIDRLRATVADVTVEADSAAELAVKLSQALYEVLHTGRRSDDGQGLPFHLRDREFEQALAENVPHETTVSEGLIADDEEVDGKILVVCGGPRVWVPRDRILEEPPFAPGQRVNVTLSPLRPALSPGFFFVHGSAPSDMRGDILRVYLHLAAPEQAPAVWRLVLTRLEEQEAEYRAKVLSSPLLYPRRDGLVIYLGARSRDLATDLAALVAGVPGVGTETSAFAHALGPGVAAAWEPDDRRPVMRGMSFGQHRAGVLGQALVEAAAGKVPASTLVAARLTEANIDPCDLARNQTSPQAMTGGGGTCPPVPDAGRR</sequence>
<evidence type="ECO:0000256" key="1">
    <source>
        <dbReference type="SAM" id="MobiDB-lite"/>
    </source>
</evidence>
<proteinExistence type="predicted"/>
<dbReference type="AlphaFoldDB" id="A0A438LZ74"/>
<feature type="region of interest" description="Disordered" evidence="1">
    <location>
        <begin position="313"/>
        <end position="335"/>
    </location>
</feature>
<organism evidence="2 3">
    <name type="scientific">Nonomuraea polychroma</name>
    <dbReference type="NCBI Taxonomy" id="46176"/>
    <lineage>
        <taxon>Bacteria</taxon>
        <taxon>Bacillati</taxon>
        <taxon>Actinomycetota</taxon>
        <taxon>Actinomycetes</taxon>
        <taxon>Streptosporangiales</taxon>
        <taxon>Streptosporangiaceae</taxon>
        <taxon>Nonomuraea</taxon>
    </lineage>
</organism>
<dbReference type="EMBL" id="SAUN01000001">
    <property type="protein sequence ID" value="RVX38846.1"/>
    <property type="molecule type" value="Genomic_DNA"/>
</dbReference>
<dbReference type="Proteomes" id="UP000284824">
    <property type="component" value="Unassembled WGS sequence"/>
</dbReference>
<dbReference type="Pfam" id="PF17914">
    <property type="entry name" value="HopA1"/>
    <property type="match status" value="1"/>
</dbReference>
<gene>
    <name evidence="2" type="ORF">EDD27_1174</name>
</gene>
<dbReference type="InterPro" id="IPR040871">
    <property type="entry name" value="HopA1"/>
</dbReference>
<evidence type="ECO:0000313" key="3">
    <source>
        <dbReference type="Proteomes" id="UP000284824"/>
    </source>
</evidence>
<comment type="caution">
    <text evidence="2">The sequence shown here is derived from an EMBL/GenBank/DDBJ whole genome shotgun (WGS) entry which is preliminary data.</text>
</comment>
<keyword evidence="3" id="KW-1185">Reference proteome</keyword>
<reference evidence="2 3" key="1">
    <citation type="submission" date="2019-01" db="EMBL/GenBank/DDBJ databases">
        <title>Sequencing the genomes of 1000 actinobacteria strains.</title>
        <authorList>
            <person name="Klenk H.-P."/>
        </authorList>
    </citation>
    <scope>NUCLEOTIDE SEQUENCE [LARGE SCALE GENOMIC DNA]</scope>
    <source>
        <strain evidence="2 3">DSM 43925</strain>
    </source>
</reference>
<protein>
    <submittedName>
        <fullName evidence="2">Uncharacterized protein</fullName>
    </submittedName>
</protein>
<accession>A0A438LZ74</accession>
<dbReference type="OrthoDB" id="2408361at2"/>
<dbReference type="RefSeq" id="WP_127931424.1">
    <property type="nucleotide sequence ID" value="NZ_SAUN01000001.1"/>
</dbReference>